<dbReference type="RefSeq" id="WP_141879655.1">
    <property type="nucleotide sequence ID" value="NZ_VFOM01000001.1"/>
</dbReference>
<dbReference type="Proteomes" id="UP000317998">
    <property type="component" value="Unassembled WGS sequence"/>
</dbReference>
<dbReference type="AlphaFoldDB" id="A0A542YH18"/>
<reference evidence="1 2" key="1">
    <citation type="submission" date="2019-06" db="EMBL/GenBank/DDBJ databases">
        <title>Sequencing the genomes of 1000 actinobacteria strains.</title>
        <authorList>
            <person name="Klenk H.-P."/>
        </authorList>
    </citation>
    <scope>NUCLEOTIDE SEQUENCE [LARGE SCALE GENOMIC DNA]</scope>
    <source>
        <strain evidence="1 2">DSM 26477</strain>
    </source>
</reference>
<evidence type="ECO:0000313" key="2">
    <source>
        <dbReference type="Proteomes" id="UP000317998"/>
    </source>
</evidence>
<organism evidence="1 2">
    <name type="scientific">Homoserinimonas aerilata</name>
    <dbReference type="NCBI Taxonomy" id="1162970"/>
    <lineage>
        <taxon>Bacteria</taxon>
        <taxon>Bacillati</taxon>
        <taxon>Actinomycetota</taxon>
        <taxon>Actinomycetes</taxon>
        <taxon>Micrococcales</taxon>
        <taxon>Microbacteriaceae</taxon>
        <taxon>Homoserinimonas</taxon>
    </lineage>
</organism>
<proteinExistence type="predicted"/>
<gene>
    <name evidence="1" type="ORF">FB562_0457</name>
</gene>
<protein>
    <submittedName>
        <fullName evidence="1">Uncharacterized protein</fullName>
    </submittedName>
</protein>
<dbReference type="EMBL" id="VFOM01000001">
    <property type="protein sequence ID" value="TQL47399.1"/>
    <property type="molecule type" value="Genomic_DNA"/>
</dbReference>
<dbReference type="OrthoDB" id="5122277at2"/>
<sequence length="158" mass="17711">MSGSERIGTWSDWTELLAAIDAYGGSGSEVRRRADADGVSLEVVGEGLSRAAELRNRLADSVLPDFTSWEATPPGLLDLRVFDQDLWWVDVVRRPHRVADMSGEYLANVIDSLRRGKVDFCQAYHCQYRGVAVPVDAHKWLESTALMRGLLAELRKRH</sequence>
<name>A0A542YH18_9MICO</name>
<keyword evidence="2" id="KW-1185">Reference proteome</keyword>
<comment type="caution">
    <text evidence="1">The sequence shown here is derived from an EMBL/GenBank/DDBJ whole genome shotgun (WGS) entry which is preliminary data.</text>
</comment>
<accession>A0A542YH18</accession>
<evidence type="ECO:0000313" key="1">
    <source>
        <dbReference type="EMBL" id="TQL47399.1"/>
    </source>
</evidence>